<evidence type="ECO:0000256" key="2">
    <source>
        <dbReference type="ARBA" id="ARBA00022679"/>
    </source>
</evidence>
<dbReference type="GO" id="GO:0072670">
    <property type="term" value="P:mitochondrial tRNA threonylcarbamoyladenosine modification"/>
    <property type="evidence" value="ECO:0007669"/>
    <property type="project" value="EnsemblFungi"/>
</dbReference>
<dbReference type="Gene3D" id="3.30.420.40">
    <property type="match status" value="2"/>
</dbReference>
<evidence type="ECO:0000256" key="5">
    <source>
        <dbReference type="ARBA" id="ARBA00023315"/>
    </source>
</evidence>
<dbReference type="SUPFAM" id="SSF53067">
    <property type="entry name" value="Actin-like ATPase domain"/>
    <property type="match status" value="1"/>
</dbReference>
<dbReference type="EMBL" id="FQNF01000042">
    <property type="protein sequence ID" value="SGZ40205.1"/>
    <property type="molecule type" value="Genomic_DNA"/>
</dbReference>
<keyword evidence="5" id="KW-0012">Acyltransferase</keyword>
<name>A0A1L0CMX6_9ASCO</name>
<dbReference type="GO" id="GO:0005759">
    <property type="term" value="C:mitochondrial matrix"/>
    <property type="evidence" value="ECO:0007669"/>
    <property type="project" value="EnsemblFungi"/>
</dbReference>
<comment type="catalytic activity">
    <reaction evidence="6">
        <text>L-threonylcarbamoyladenylate + adenosine(37) in tRNA = N(6)-L-threonylcarbamoyladenosine(37) in tRNA + AMP + H(+)</text>
        <dbReference type="Rhea" id="RHEA:37059"/>
        <dbReference type="Rhea" id="RHEA-COMP:10162"/>
        <dbReference type="Rhea" id="RHEA-COMP:10163"/>
        <dbReference type="ChEBI" id="CHEBI:15378"/>
        <dbReference type="ChEBI" id="CHEBI:73682"/>
        <dbReference type="ChEBI" id="CHEBI:74411"/>
        <dbReference type="ChEBI" id="CHEBI:74418"/>
        <dbReference type="ChEBI" id="CHEBI:456215"/>
        <dbReference type="EC" id="2.3.1.234"/>
    </reaction>
</comment>
<protein>
    <recommendedName>
        <fullName evidence="1">N(6)-L-threonylcarbamoyladenine synthase</fullName>
        <ecNumber evidence="1">2.3.1.234</ecNumber>
    </recommendedName>
</protein>
<organism evidence="8 9">
    <name type="scientific">Hanseniaspora guilliermondii</name>
    <dbReference type="NCBI Taxonomy" id="56406"/>
    <lineage>
        <taxon>Eukaryota</taxon>
        <taxon>Fungi</taxon>
        <taxon>Dikarya</taxon>
        <taxon>Ascomycota</taxon>
        <taxon>Saccharomycotina</taxon>
        <taxon>Saccharomycetes</taxon>
        <taxon>Saccharomycodales</taxon>
        <taxon>Saccharomycodaceae</taxon>
        <taxon>Hanseniaspora</taxon>
    </lineage>
</organism>
<dbReference type="InterPro" id="IPR000905">
    <property type="entry name" value="Gcp-like_dom"/>
</dbReference>
<gene>
    <name evidence="8" type="ORF">HGUI_02405</name>
</gene>
<dbReference type="NCBIfam" id="TIGR00329">
    <property type="entry name" value="gcp_kae1"/>
    <property type="match status" value="1"/>
</dbReference>
<reference evidence="9" key="1">
    <citation type="submission" date="2016-11" db="EMBL/GenBank/DDBJ databases">
        <authorList>
            <person name="Guldener U."/>
        </authorList>
    </citation>
    <scope>NUCLEOTIDE SEQUENCE [LARGE SCALE GENOMIC DNA]</scope>
</reference>
<evidence type="ECO:0000256" key="6">
    <source>
        <dbReference type="ARBA" id="ARBA00048117"/>
    </source>
</evidence>
<dbReference type="PANTHER" id="PTHR11735">
    <property type="entry name" value="TRNA N6-ADENOSINE THREONYLCARBAMOYLTRANSFERASE"/>
    <property type="match status" value="1"/>
</dbReference>
<dbReference type="AlphaFoldDB" id="A0A1L0CMX6"/>
<keyword evidence="9" id="KW-1185">Reference proteome</keyword>
<feature type="domain" description="Gcp-like" evidence="7">
    <location>
        <begin position="53"/>
        <end position="352"/>
    </location>
</feature>
<dbReference type="OrthoDB" id="10259622at2759"/>
<keyword evidence="3" id="KW-0819">tRNA processing</keyword>
<evidence type="ECO:0000256" key="4">
    <source>
        <dbReference type="ARBA" id="ARBA00022723"/>
    </source>
</evidence>
<evidence type="ECO:0000256" key="1">
    <source>
        <dbReference type="ARBA" id="ARBA00012156"/>
    </source>
</evidence>
<keyword evidence="2" id="KW-0808">Transferase</keyword>
<accession>A0A1L0CMX6</accession>
<dbReference type="VEuPathDB" id="FungiDB:HGUI_02405"/>
<dbReference type="InterPro" id="IPR043129">
    <property type="entry name" value="ATPase_NBD"/>
</dbReference>
<evidence type="ECO:0000256" key="3">
    <source>
        <dbReference type="ARBA" id="ARBA00022694"/>
    </source>
</evidence>
<dbReference type="EC" id="2.3.1.234" evidence="1"/>
<evidence type="ECO:0000313" key="9">
    <source>
        <dbReference type="Proteomes" id="UP000183365"/>
    </source>
</evidence>
<dbReference type="Proteomes" id="UP000183365">
    <property type="component" value="Unassembled WGS sequence"/>
</dbReference>
<dbReference type="PRINTS" id="PR00789">
    <property type="entry name" value="OSIALOPTASE"/>
</dbReference>
<evidence type="ECO:0000259" key="7">
    <source>
        <dbReference type="Pfam" id="PF00814"/>
    </source>
</evidence>
<evidence type="ECO:0000313" key="8">
    <source>
        <dbReference type="EMBL" id="SGZ40205.1"/>
    </source>
</evidence>
<dbReference type="Pfam" id="PF00814">
    <property type="entry name" value="TsaD"/>
    <property type="match status" value="1"/>
</dbReference>
<proteinExistence type="predicted"/>
<dbReference type="GO" id="GO:0061711">
    <property type="term" value="F:tRNA N(6)-L-threonylcarbamoyladenine synthase activity"/>
    <property type="evidence" value="ECO:0007669"/>
    <property type="project" value="UniProtKB-EC"/>
</dbReference>
<keyword evidence="4" id="KW-0479">Metal-binding</keyword>
<dbReference type="GO" id="GO:0000049">
    <property type="term" value="F:tRNA binding"/>
    <property type="evidence" value="ECO:0007669"/>
    <property type="project" value="EnsemblFungi"/>
</dbReference>
<sequence length="386" mass="43422">MALLNRWKSCINILSKKNYKVLALESSCDDSCVAILTDKGEVLYNRKKSLSDVVESGGVKPDLATIHHLETIPVMVQEALKETNSRVDGEDIKMVCVTRGPGMPTCLTASYQFAKGLAVANPKLKFVGVHHMLGHLLTSSMEYPELLESPFLSLLVSGGHTQLVLTENITKHEILIDIEEQKAVGDSLDKCGRLMKFKGNMIAKEVEAFIQSQNLPLHDAKYYKNLVRTSNPFQKPLAKGKNAHAIKFGFSGIDSQVRSHIESKSINIEDISDYEKAEWAYRIQHVHFQHILDKIKLQFLKRPELENLPLVVSGGVSANLYLRGYCERQLKNKMYYPENLSLCTDNAVMIGWAGLKMYEKTKMVNPMNTRVIPKWPLDTLMTVDDG</sequence>
<dbReference type="InterPro" id="IPR017861">
    <property type="entry name" value="KAE1/TsaD"/>
</dbReference>
<dbReference type="PANTHER" id="PTHR11735:SF6">
    <property type="entry name" value="TRNA N6-ADENOSINE THREONYLCARBAMOYLTRANSFERASE, MITOCHONDRIAL"/>
    <property type="match status" value="1"/>
</dbReference>
<dbReference type="GO" id="GO:0046872">
    <property type="term" value="F:metal ion binding"/>
    <property type="evidence" value="ECO:0007669"/>
    <property type="project" value="UniProtKB-KW"/>
</dbReference>
<dbReference type="GO" id="GO:0008252">
    <property type="term" value="F:nucleotidase activity"/>
    <property type="evidence" value="ECO:0007669"/>
    <property type="project" value="EnsemblFungi"/>
</dbReference>